<dbReference type="AlphaFoldDB" id="A0AAV2Z063"/>
<reference evidence="1" key="2">
    <citation type="journal article" date="2023" name="Microbiol Resour">
        <title>Decontamination and Annotation of the Draft Genome Sequence of the Oomycete Lagenidium giganteum ARSEF 373.</title>
        <authorList>
            <person name="Morgan W.R."/>
            <person name="Tartar A."/>
        </authorList>
    </citation>
    <scope>NUCLEOTIDE SEQUENCE</scope>
    <source>
        <strain evidence="1">ARSEF 373</strain>
    </source>
</reference>
<proteinExistence type="predicted"/>
<gene>
    <name evidence="1" type="ORF">N0F65_002611</name>
</gene>
<sequence>MFIYYDAYSAYLNTTCSPMEFSNHSSPPNCHQIMKM</sequence>
<keyword evidence="2" id="KW-1185">Reference proteome</keyword>
<accession>A0AAV2Z063</accession>
<dbReference type="EMBL" id="DAKRPA010000095">
    <property type="protein sequence ID" value="DAZ98886.1"/>
    <property type="molecule type" value="Genomic_DNA"/>
</dbReference>
<evidence type="ECO:0000313" key="1">
    <source>
        <dbReference type="EMBL" id="DAZ98886.1"/>
    </source>
</evidence>
<organism evidence="1 2">
    <name type="scientific">Lagenidium giganteum</name>
    <dbReference type="NCBI Taxonomy" id="4803"/>
    <lineage>
        <taxon>Eukaryota</taxon>
        <taxon>Sar</taxon>
        <taxon>Stramenopiles</taxon>
        <taxon>Oomycota</taxon>
        <taxon>Peronosporomycetes</taxon>
        <taxon>Pythiales</taxon>
        <taxon>Pythiaceae</taxon>
    </lineage>
</organism>
<evidence type="ECO:0000313" key="2">
    <source>
        <dbReference type="Proteomes" id="UP001146120"/>
    </source>
</evidence>
<comment type="caution">
    <text evidence="1">The sequence shown here is derived from an EMBL/GenBank/DDBJ whole genome shotgun (WGS) entry which is preliminary data.</text>
</comment>
<reference evidence="1" key="1">
    <citation type="submission" date="2022-11" db="EMBL/GenBank/DDBJ databases">
        <authorList>
            <person name="Morgan W.R."/>
            <person name="Tartar A."/>
        </authorList>
    </citation>
    <scope>NUCLEOTIDE SEQUENCE</scope>
    <source>
        <strain evidence="1">ARSEF 373</strain>
    </source>
</reference>
<dbReference type="Proteomes" id="UP001146120">
    <property type="component" value="Unassembled WGS sequence"/>
</dbReference>
<protein>
    <submittedName>
        <fullName evidence="1">Uncharacterized protein</fullName>
    </submittedName>
</protein>
<name>A0AAV2Z063_9STRA</name>